<feature type="region of interest" description="Disordered" evidence="1">
    <location>
        <begin position="1"/>
        <end position="123"/>
    </location>
</feature>
<feature type="compositionally biased region" description="Basic and acidic residues" evidence="1">
    <location>
        <begin position="35"/>
        <end position="47"/>
    </location>
</feature>
<feature type="compositionally biased region" description="Polar residues" evidence="1">
    <location>
        <begin position="86"/>
        <end position="95"/>
    </location>
</feature>
<accession>B4QZE1</accession>
<reference evidence="2 3" key="1">
    <citation type="journal article" date="2007" name="Nature">
        <title>Evolution of genes and genomes on the Drosophila phylogeny.</title>
        <authorList>
            <consortium name="Drosophila 12 Genomes Consortium"/>
            <person name="Clark A.G."/>
            <person name="Eisen M.B."/>
            <person name="Smith D.R."/>
            <person name="Bergman C.M."/>
            <person name="Oliver B."/>
            <person name="Markow T.A."/>
            <person name="Kaufman T.C."/>
            <person name="Kellis M."/>
            <person name="Gelbart W."/>
            <person name="Iyer V.N."/>
            <person name="Pollard D.A."/>
            <person name="Sackton T.B."/>
            <person name="Larracuente A.M."/>
            <person name="Singh N.D."/>
            <person name="Abad J.P."/>
            <person name="Abt D.N."/>
            <person name="Adryan B."/>
            <person name="Aguade M."/>
            <person name="Akashi H."/>
            <person name="Anderson W.W."/>
            <person name="Aquadro C.F."/>
            <person name="Ardell D.H."/>
            <person name="Arguello R."/>
            <person name="Artieri C.G."/>
            <person name="Barbash D.A."/>
            <person name="Barker D."/>
            <person name="Barsanti P."/>
            <person name="Batterham P."/>
            <person name="Batzoglou S."/>
            <person name="Begun D."/>
            <person name="Bhutkar A."/>
            <person name="Blanco E."/>
            <person name="Bosak S.A."/>
            <person name="Bradley R.K."/>
            <person name="Brand A.D."/>
            <person name="Brent M.R."/>
            <person name="Brooks A.N."/>
            <person name="Brown R.H."/>
            <person name="Butlin R.K."/>
            <person name="Caggese C."/>
            <person name="Calvi B.R."/>
            <person name="Bernardo de Carvalho A."/>
            <person name="Caspi A."/>
            <person name="Castrezana S."/>
            <person name="Celniker S.E."/>
            <person name="Chang J.L."/>
            <person name="Chapple C."/>
            <person name="Chatterji S."/>
            <person name="Chinwalla A."/>
            <person name="Civetta A."/>
            <person name="Clifton S.W."/>
            <person name="Comeron J.M."/>
            <person name="Costello J.C."/>
            <person name="Coyne J.A."/>
            <person name="Daub J."/>
            <person name="David R.G."/>
            <person name="Delcher A.L."/>
            <person name="Delehaunty K."/>
            <person name="Do C.B."/>
            <person name="Ebling H."/>
            <person name="Edwards K."/>
            <person name="Eickbush T."/>
            <person name="Evans J.D."/>
            <person name="Filipski A."/>
            <person name="Findeiss S."/>
            <person name="Freyhult E."/>
            <person name="Fulton L."/>
            <person name="Fulton R."/>
            <person name="Garcia A.C."/>
            <person name="Gardiner A."/>
            <person name="Garfield D.A."/>
            <person name="Garvin B.E."/>
            <person name="Gibson G."/>
            <person name="Gilbert D."/>
            <person name="Gnerre S."/>
            <person name="Godfrey J."/>
            <person name="Good R."/>
            <person name="Gotea V."/>
            <person name="Gravely B."/>
            <person name="Greenberg A.J."/>
            <person name="Griffiths-Jones S."/>
            <person name="Gross S."/>
            <person name="Guigo R."/>
            <person name="Gustafson E.A."/>
            <person name="Haerty W."/>
            <person name="Hahn M.W."/>
            <person name="Halligan D.L."/>
            <person name="Halpern A.L."/>
            <person name="Halter G.M."/>
            <person name="Han M.V."/>
            <person name="Heger A."/>
            <person name="Hillier L."/>
            <person name="Hinrichs A.S."/>
            <person name="Holmes I."/>
            <person name="Hoskins R.A."/>
            <person name="Hubisz M.J."/>
            <person name="Hultmark D."/>
            <person name="Huntley M.A."/>
            <person name="Jaffe D.B."/>
            <person name="Jagadeeshan S."/>
            <person name="Jeck W.R."/>
            <person name="Johnson J."/>
            <person name="Jones C.D."/>
            <person name="Jordan W.C."/>
            <person name="Karpen G.H."/>
            <person name="Kataoka E."/>
            <person name="Keightley P.D."/>
            <person name="Kheradpour P."/>
            <person name="Kirkness E.F."/>
            <person name="Koerich L.B."/>
            <person name="Kristiansen K."/>
            <person name="Kudrna D."/>
            <person name="Kulathinal R.J."/>
            <person name="Kumar S."/>
            <person name="Kwok R."/>
            <person name="Lander E."/>
            <person name="Langley C.H."/>
            <person name="Lapoint R."/>
            <person name="Lazzaro B.P."/>
            <person name="Lee S.J."/>
            <person name="Levesque L."/>
            <person name="Li R."/>
            <person name="Lin C.F."/>
            <person name="Lin M.F."/>
            <person name="Lindblad-Toh K."/>
            <person name="Llopart A."/>
            <person name="Long M."/>
            <person name="Low L."/>
            <person name="Lozovsky E."/>
            <person name="Lu J."/>
            <person name="Luo M."/>
            <person name="Machado C.A."/>
            <person name="Makalowski W."/>
            <person name="Marzo M."/>
            <person name="Matsuda M."/>
            <person name="Matzkin L."/>
            <person name="McAllister B."/>
            <person name="McBride C.S."/>
            <person name="McKernan B."/>
            <person name="McKernan K."/>
            <person name="Mendez-Lago M."/>
            <person name="Minx P."/>
            <person name="Mollenhauer M.U."/>
            <person name="Montooth K."/>
            <person name="Mount S.M."/>
            <person name="Mu X."/>
            <person name="Myers E."/>
            <person name="Negre B."/>
            <person name="Newfeld S."/>
            <person name="Nielsen R."/>
            <person name="Noor M.A."/>
            <person name="O'Grady P."/>
            <person name="Pachter L."/>
            <person name="Papaceit M."/>
            <person name="Parisi M.J."/>
            <person name="Parisi M."/>
            <person name="Parts L."/>
            <person name="Pedersen J.S."/>
            <person name="Pesole G."/>
            <person name="Phillippy A.M."/>
            <person name="Ponting C.P."/>
            <person name="Pop M."/>
            <person name="Porcelli D."/>
            <person name="Powell J.R."/>
            <person name="Prohaska S."/>
            <person name="Pruitt K."/>
            <person name="Puig M."/>
            <person name="Quesneville H."/>
            <person name="Ram K.R."/>
            <person name="Rand D."/>
            <person name="Rasmussen M.D."/>
            <person name="Reed L.K."/>
            <person name="Reenan R."/>
            <person name="Reily A."/>
            <person name="Remington K.A."/>
            <person name="Rieger T.T."/>
            <person name="Ritchie M.G."/>
            <person name="Robin C."/>
            <person name="Rogers Y.H."/>
            <person name="Rohde C."/>
            <person name="Rozas J."/>
            <person name="Rubenfield M.J."/>
            <person name="Ruiz A."/>
            <person name="Russo S."/>
            <person name="Salzberg S.L."/>
            <person name="Sanchez-Gracia A."/>
            <person name="Saranga D.J."/>
            <person name="Sato H."/>
            <person name="Schaeffer S.W."/>
            <person name="Schatz M.C."/>
            <person name="Schlenke T."/>
            <person name="Schwartz R."/>
            <person name="Segarra C."/>
            <person name="Singh R.S."/>
            <person name="Sirot L."/>
            <person name="Sirota M."/>
            <person name="Sisneros N.B."/>
            <person name="Smith C.D."/>
            <person name="Smith T.F."/>
            <person name="Spieth J."/>
            <person name="Stage D.E."/>
            <person name="Stark A."/>
            <person name="Stephan W."/>
            <person name="Strausberg R.L."/>
            <person name="Strempel S."/>
            <person name="Sturgill D."/>
            <person name="Sutton G."/>
            <person name="Sutton G.G."/>
            <person name="Tao W."/>
            <person name="Teichmann S."/>
            <person name="Tobari Y.N."/>
            <person name="Tomimura Y."/>
            <person name="Tsolas J.M."/>
            <person name="Valente V.L."/>
            <person name="Venter E."/>
            <person name="Venter J.C."/>
            <person name="Vicario S."/>
            <person name="Vieira F.G."/>
            <person name="Vilella A.J."/>
            <person name="Villasante A."/>
            <person name="Walenz B."/>
            <person name="Wang J."/>
            <person name="Wasserman M."/>
            <person name="Watts T."/>
            <person name="Wilson D."/>
            <person name="Wilson R.K."/>
            <person name="Wing R.A."/>
            <person name="Wolfner M.F."/>
            <person name="Wong A."/>
            <person name="Wong G.K."/>
            <person name="Wu C.I."/>
            <person name="Wu G."/>
            <person name="Yamamoto D."/>
            <person name="Yang H.P."/>
            <person name="Yang S.P."/>
            <person name="Yorke J.A."/>
            <person name="Yoshida K."/>
            <person name="Zdobnov E."/>
            <person name="Zhang P."/>
            <person name="Zhang Y."/>
            <person name="Zimin A.V."/>
            <person name="Baldwin J."/>
            <person name="Abdouelleil A."/>
            <person name="Abdulkadir J."/>
            <person name="Abebe A."/>
            <person name="Abera B."/>
            <person name="Abreu J."/>
            <person name="Acer S.C."/>
            <person name="Aftuck L."/>
            <person name="Alexander A."/>
            <person name="An P."/>
            <person name="Anderson E."/>
            <person name="Anderson S."/>
            <person name="Arachi H."/>
            <person name="Azer M."/>
            <person name="Bachantsang P."/>
            <person name="Barry A."/>
            <person name="Bayul T."/>
            <person name="Berlin A."/>
            <person name="Bessette D."/>
            <person name="Bloom T."/>
            <person name="Blye J."/>
            <person name="Boguslavskiy L."/>
            <person name="Bonnet C."/>
            <person name="Boukhgalter B."/>
            <person name="Bourzgui I."/>
            <person name="Brown A."/>
            <person name="Cahill P."/>
            <person name="Channer S."/>
            <person name="Cheshatsang Y."/>
            <person name="Chuda L."/>
            <person name="Citroen M."/>
            <person name="Collymore A."/>
            <person name="Cooke P."/>
            <person name="Costello M."/>
            <person name="D'Aco K."/>
            <person name="Daza R."/>
            <person name="De Haan G."/>
            <person name="DeGray S."/>
            <person name="DeMaso C."/>
            <person name="Dhargay N."/>
            <person name="Dooley K."/>
            <person name="Dooley E."/>
            <person name="Doricent M."/>
            <person name="Dorje P."/>
            <person name="Dorjee K."/>
            <person name="Dupes A."/>
            <person name="Elong R."/>
            <person name="Falk J."/>
            <person name="Farina A."/>
            <person name="Faro S."/>
            <person name="Ferguson D."/>
            <person name="Fisher S."/>
            <person name="Foley C.D."/>
            <person name="Franke A."/>
            <person name="Friedrich D."/>
            <person name="Gadbois L."/>
            <person name="Gearin G."/>
            <person name="Gearin C.R."/>
            <person name="Giannoukos G."/>
            <person name="Goode T."/>
            <person name="Graham J."/>
            <person name="Grandbois E."/>
            <person name="Grewal S."/>
            <person name="Gyaltsen K."/>
            <person name="Hafez N."/>
            <person name="Hagos B."/>
            <person name="Hall J."/>
            <person name="Henson C."/>
            <person name="Hollinger A."/>
            <person name="Honan T."/>
            <person name="Huard M.D."/>
            <person name="Hughes L."/>
            <person name="Hurhula B."/>
            <person name="Husby M.E."/>
            <person name="Kamat A."/>
            <person name="Kanga B."/>
            <person name="Kashin S."/>
            <person name="Khazanovich D."/>
            <person name="Kisner P."/>
            <person name="Lance K."/>
            <person name="Lara M."/>
            <person name="Lee W."/>
            <person name="Lennon N."/>
            <person name="Letendre F."/>
            <person name="LeVine R."/>
            <person name="Lipovsky A."/>
            <person name="Liu X."/>
            <person name="Liu J."/>
            <person name="Liu S."/>
            <person name="Lokyitsang T."/>
            <person name="Lokyitsang Y."/>
            <person name="Lubonja R."/>
            <person name="Lui A."/>
            <person name="MacDonald P."/>
            <person name="Magnisalis V."/>
            <person name="Maru K."/>
            <person name="Matthews C."/>
            <person name="McCusker W."/>
            <person name="McDonough S."/>
            <person name="Mehta T."/>
            <person name="Meldrim J."/>
            <person name="Meneus L."/>
            <person name="Mihai O."/>
            <person name="Mihalev A."/>
            <person name="Mihova T."/>
            <person name="Mittelman R."/>
            <person name="Mlenga V."/>
            <person name="Montmayeur A."/>
            <person name="Mulrain L."/>
            <person name="Navidi A."/>
            <person name="Naylor J."/>
            <person name="Negash T."/>
            <person name="Nguyen T."/>
            <person name="Nguyen N."/>
            <person name="Nicol R."/>
            <person name="Norbu C."/>
            <person name="Norbu N."/>
            <person name="Novod N."/>
            <person name="O'Neill B."/>
            <person name="Osman S."/>
            <person name="Markiewicz E."/>
            <person name="Oyono O.L."/>
            <person name="Patti C."/>
            <person name="Phunkhang P."/>
            <person name="Pierre F."/>
            <person name="Priest M."/>
            <person name="Raghuraman S."/>
            <person name="Rege F."/>
            <person name="Reyes R."/>
            <person name="Rise C."/>
            <person name="Rogov P."/>
            <person name="Ross K."/>
            <person name="Ryan E."/>
            <person name="Settipalli S."/>
            <person name="Shea T."/>
            <person name="Sherpa N."/>
            <person name="Shi L."/>
            <person name="Shih D."/>
            <person name="Sparrow T."/>
            <person name="Spaulding J."/>
            <person name="Stalker J."/>
            <person name="Stange-Thomann N."/>
            <person name="Stavropoulos S."/>
            <person name="Stone C."/>
            <person name="Strader C."/>
            <person name="Tesfaye S."/>
            <person name="Thomson T."/>
            <person name="Thoulutsang Y."/>
            <person name="Thoulutsang D."/>
            <person name="Topham K."/>
            <person name="Topping I."/>
            <person name="Tsamla T."/>
            <person name="Vassiliev H."/>
            <person name="Vo A."/>
            <person name="Wangchuk T."/>
            <person name="Wangdi T."/>
            <person name="Weiand M."/>
            <person name="Wilkinson J."/>
            <person name="Wilson A."/>
            <person name="Yadav S."/>
            <person name="Young G."/>
            <person name="Yu Q."/>
            <person name="Zembek L."/>
            <person name="Zhong D."/>
            <person name="Zimmer A."/>
            <person name="Zwirko Z."/>
            <person name="Jaffe D.B."/>
            <person name="Alvarez P."/>
            <person name="Brockman W."/>
            <person name="Butler J."/>
            <person name="Chin C."/>
            <person name="Gnerre S."/>
            <person name="Grabherr M."/>
            <person name="Kleber M."/>
            <person name="Mauceli E."/>
            <person name="MacCallum I."/>
        </authorList>
    </citation>
    <scope>NUCLEOTIDE SEQUENCE [LARGE SCALE GENOMIC DNA]</scope>
    <source>
        <strain evidence="3">white501</strain>
    </source>
</reference>
<organism evidence="2 3">
    <name type="scientific">Drosophila simulans</name>
    <name type="common">Fruit fly</name>
    <dbReference type="NCBI Taxonomy" id="7240"/>
    <lineage>
        <taxon>Eukaryota</taxon>
        <taxon>Metazoa</taxon>
        <taxon>Ecdysozoa</taxon>
        <taxon>Arthropoda</taxon>
        <taxon>Hexapoda</taxon>
        <taxon>Insecta</taxon>
        <taxon>Pterygota</taxon>
        <taxon>Neoptera</taxon>
        <taxon>Endopterygota</taxon>
        <taxon>Diptera</taxon>
        <taxon>Brachycera</taxon>
        <taxon>Muscomorpha</taxon>
        <taxon>Ephydroidea</taxon>
        <taxon>Drosophilidae</taxon>
        <taxon>Drosophila</taxon>
        <taxon>Sophophora</taxon>
    </lineage>
</organism>
<evidence type="ECO:0000313" key="2">
    <source>
        <dbReference type="EMBL" id="EDX14779.1"/>
    </source>
</evidence>
<sequence>MHKSSCSPPPNAPKLNSQLSQHGQRMLPSGAETAGRTKDADERHDDADASDAGWQSFFGERARGTGIGDIARLNGQDQDQSRPDQEQNQNHNQNLIRELVRRTEEHSKETGADPSPTNSSLKC</sequence>
<name>B4QZE1_DROSI</name>
<feature type="compositionally biased region" description="Basic and acidic residues" evidence="1">
    <location>
        <begin position="98"/>
        <end position="111"/>
    </location>
</feature>
<protein>
    <submittedName>
        <fullName evidence="2">GD21396</fullName>
    </submittedName>
</protein>
<dbReference type="AlphaFoldDB" id="B4QZE1"/>
<proteinExistence type="predicted"/>
<dbReference type="HOGENOM" id="CLU_2017636_0_0_1"/>
<gene>
    <name evidence="2" type="primary">Dsim\GD21396</name>
    <name evidence="2" type="ORF">Dsim_GD21396</name>
</gene>
<evidence type="ECO:0000256" key="1">
    <source>
        <dbReference type="SAM" id="MobiDB-lite"/>
    </source>
</evidence>
<evidence type="ECO:0000313" key="3">
    <source>
        <dbReference type="Proteomes" id="UP000000304"/>
    </source>
</evidence>
<keyword evidence="3" id="KW-1185">Reference proteome</keyword>
<feature type="compositionally biased region" description="Polar residues" evidence="1">
    <location>
        <begin position="14"/>
        <end position="23"/>
    </location>
</feature>
<dbReference type="EMBL" id="CM000364">
    <property type="protein sequence ID" value="EDX14779.1"/>
    <property type="molecule type" value="Genomic_DNA"/>
</dbReference>
<dbReference type="Proteomes" id="UP000000304">
    <property type="component" value="Chromosome 3R"/>
</dbReference>